<dbReference type="EMBL" id="GGEC01082501">
    <property type="protein sequence ID" value="MBX62985.1"/>
    <property type="molecule type" value="Transcribed_RNA"/>
</dbReference>
<sequence>MIKDTTWMIKSSRTWVGLNEVHGRGASRKPWNGMLAILIGGEMFLEHCFPIQECLWCLELKENLTDQILMIPPPLCEIIPVRAEWWCLLQKTILLCTSHL</sequence>
<organism evidence="1">
    <name type="scientific">Rhizophora mucronata</name>
    <name type="common">Asiatic mangrove</name>
    <dbReference type="NCBI Taxonomy" id="61149"/>
    <lineage>
        <taxon>Eukaryota</taxon>
        <taxon>Viridiplantae</taxon>
        <taxon>Streptophyta</taxon>
        <taxon>Embryophyta</taxon>
        <taxon>Tracheophyta</taxon>
        <taxon>Spermatophyta</taxon>
        <taxon>Magnoliopsida</taxon>
        <taxon>eudicotyledons</taxon>
        <taxon>Gunneridae</taxon>
        <taxon>Pentapetalae</taxon>
        <taxon>rosids</taxon>
        <taxon>fabids</taxon>
        <taxon>Malpighiales</taxon>
        <taxon>Rhizophoraceae</taxon>
        <taxon>Rhizophora</taxon>
    </lineage>
</organism>
<evidence type="ECO:0000313" key="1">
    <source>
        <dbReference type="EMBL" id="MBX62985.1"/>
    </source>
</evidence>
<reference evidence="1" key="1">
    <citation type="submission" date="2018-02" db="EMBL/GenBank/DDBJ databases">
        <title>Rhizophora mucronata_Transcriptome.</title>
        <authorList>
            <person name="Meera S.P."/>
            <person name="Sreeshan A."/>
            <person name="Augustine A."/>
        </authorList>
    </citation>
    <scope>NUCLEOTIDE SEQUENCE</scope>
    <source>
        <tissue evidence="1">Leaf</tissue>
    </source>
</reference>
<protein>
    <submittedName>
        <fullName evidence="1">Putative rhamnose biosynthetic enzyme 1</fullName>
    </submittedName>
</protein>
<proteinExistence type="predicted"/>
<dbReference type="AlphaFoldDB" id="A0A2P2Q7M4"/>
<name>A0A2P2Q7M4_RHIMU</name>
<accession>A0A2P2Q7M4</accession>